<dbReference type="PANTHER" id="PTHR45036:SF1">
    <property type="entry name" value="METHYLTRANSFERASE LIKE 7A"/>
    <property type="match status" value="1"/>
</dbReference>
<dbReference type="Gene3D" id="3.40.50.150">
    <property type="entry name" value="Vaccinia Virus protein VP39"/>
    <property type="match status" value="1"/>
</dbReference>
<dbReference type="CDD" id="cd02440">
    <property type="entry name" value="AdoMet_MTases"/>
    <property type="match status" value="1"/>
</dbReference>
<dbReference type="Pfam" id="PF13489">
    <property type="entry name" value="Methyltransf_23"/>
    <property type="match status" value="1"/>
</dbReference>
<dbReference type="AlphaFoldDB" id="A0A5C3F5V4"/>
<dbReference type="EMBL" id="OOIP01000016">
    <property type="protein sequence ID" value="SPO39894.1"/>
    <property type="molecule type" value="Genomic_DNA"/>
</dbReference>
<evidence type="ECO:0000313" key="2">
    <source>
        <dbReference type="EMBL" id="SPO39894.1"/>
    </source>
</evidence>
<evidence type="ECO:0000256" key="1">
    <source>
        <dbReference type="SAM" id="MobiDB-lite"/>
    </source>
</evidence>
<dbReference type="PANTHER" id="PTHR45036">
    <property type="entry name" value="METHYLTRANSFERASE LIKE 7B"/>
    <property type="match status" value="1"/>
</dbReference>
<keyword evidence="3" id="KW-1185">Reference proteome</keyword>
<feature type="region of interest" description="Disordered" evidence="1">
    <location>
        <begin position="1"/>
        <end position="31"/>
    </location>
</feature>
<name>A0A5C3F5V4_9BASI</name>
<protein>
    <recommendedName>
        <fullName evidence="4">Methyltransferase type 11 domain-containing protein</fullName>
    </recommendedName>
</protein>
<gene>
    <name evidence="2" type="ORF">PSFLO_05375</name>
</gene>
<evidence type="ECO:0000313" key="3">
    <source>
        <dbReference type="Proteomes" id="UP000323386"/>
    </source>
</evidence>
<accession>A0A5C3F5V4</accession>
<organism evidence="2 3">
    <name type="scientific">Pseudozyma flocculosa</name>
    <dbReference type="NCBI Taxonomy" id="84751"/>
    <lineage>
        <taxon>Eukaryota</taxon>
        <taxon>Fungi</taxon>
        <taxon>Dikarya</taxon>
        <taxon>Basidiomycota</taxon>
        <taxon>Ustilaginomycotina</taxon>
        <taxon>Ustilaginomycetes</taxon>
        <taxon>Ustilaginales</taxon>
        <taxon>Ustilaginaceae</taxon>
        <taxon>Pseudozyma</taxon>
    </lineage>
</organism>
<dbReference type="OrthoDB" id="540004at2759"/>
<evidence type="ECO:0008006" key="4">
    <source>
        <dbReference type="Google" id="ProtNLM"/>
    </source>
</evidence>
<reference evidence="2 3" key="1">
    <citation type="submission" date="2018-03" db="EMBL/GenBank/DDBJ databases">
        <authorList>
            <person name="Guldener U."/>
        </authorList>
    </citation>
    <scope>NUCLEOTIDE SEQUENCE [LARGE SCALE GENOMIC DNA]</scope>
    <source>
        <strain evidence="2 3">DAOM196992</strain>
    </source>
</reference>
<dbReference type="SUPFAM" id="SSF53335">
    <property type="entry name" value="S-adenosyl-L-methionine-dependent methyltransferases"/>
    <property type="match status" value="1"/>
</dbReference>
<sequence>MPPGSSTSRGDMALSSAAMPSQTTTLASTCCSRPARPPTLLERALSPIDPLIILIVLTIVGLPGAIRAQFSRLSPVSWLNPFRWHELILANGFGYILAQSNKNWEPVKRPLLASARGRVLEVGAGSGENVVYYDLDRVESLVVLEPFAPLRTKLEAALDRTGLLSRSTVVPLGLDEERGTLSRHGLAPASFDTIVLVQVLCSIPNPKSHLDYLQSLLRPGGEILVFEHVASKHQPARLIQQLWTVPWKRLVGGCEMDRDSADWLRDVGGWSHVEILRPKDEHRADLMPHAVARFVKA</sequence>
<dbReference type="InterPro" id="IPR052356">
    <property type="entry name" value="Thiol_S-MT"/>
</dbReference>
<proteinExistence type="predicted"/>
<dbReference type="Proteomes" id="UP000323386">
    <property type="component" value="Unassembled WGS sequence"/>
</dbReference>
<feature type="compositionally biased region" description="Polar residues" evidence="1">
    <location>
        <begin position="18"/>
        <end position="31"/>
    </location>
</feature>
<dbReference type="InterPro" id="IPR029063">
    <property type="entry name" value="SAM-dependent_MTases_sf"/>
</dbReference>